<name>A0A952KJ03_9PROT</name>
<reference evidence="1" key="1">
    <citation type="submission" date="2020-06" db="EMBL/GenBank/DDBJ databases">
        <title>Stable isotope informed genome-resolved metagenomics uncovers potential trophic interactions in rhizosphere soil.</title>
        <authorList>
            <person name="Starr E.P."/>
            <person name="Shi S."/>
            <person name="Blazewicz S.J."/>
            <person name="Koch B.J."/>
            <person name="Probst A.J."/>
            <person name="Hungate B.A."/>
            <person name="Pett-Ridge J."/>
            <person name="Firestone M.K."/>
            <person name="Banfield J.F."/>
        </authorList>
    </citation>
    <scope>NUCLEOTIDE SEQUENCE</scope>
    <source>
        <strain evidence="1">YM_69_17</strain>
    </source>
</reference>
<dbReference type="InterPro" id="IPR025528">
    <property type="entry name" value="BrnA_antitoxin"/>
</dbReference>
<evidence type="ECO:0000313" key="1">
    <source>
        <dbReference type="EMBL" id="MBW8727281.1"/>
    </source>
</evidence>
<gene>
    <name evidence="1" type="ORF">JF625_19305</name>
</gene>
<accession>A0A952KJ03</accession>
<dbReference type="AlphaFoldDB" id="A0A952KJ03"/>
<protein>
    <submittedName>
        <fullName evidence="1">BrnA antitoxin family protein</fullName>
    </submittedName>
</protein>
<proteinExistence type="predicted"/>
<evidence type="ECO:0000313" key="2">
    <source>
        <dbReference type="Proteomes" id="UP000700706"/>
    </source>
</evidence>
<organism evidence="1 2">
    <name type="scientific">Inquilinus limosus</name>
    <dbReference type="NCBI Taxonomy" id="171674"/>
    <lineage>
        <taxon>Bacteria</taxon>
        <taxon>Pseudomonadati</taxon>
        <taxon>Pseudomonadota</taxon>
        <taxon>Alphaproteobacteria</taxon>
        <taxon>Rhodospirillales</taxon>
        <taxon>Rhodospirillaceae</taxon>
        <taxon>Inquilinus</taxon>
    </lineage>
</organism>
<dbReference type="EMBL" id="JAEKLZ010000265">
    <property type="protein sequence ID" value="MBW8727281.1"/>
    <property type="molecule type" value="Genomic_DNA"/>
</dbReference>
<dbReference type="Proteomes" id="UP000700706">
    <property type="component" value="Unassembled WGS sequence"/>
</dbReference>
<comment type="caution">
    <text evidence="1">The sequence shown here is derived from an EMBL/GenBank/DDBJ whole genome shotgun (WGS) entry which is preliminary data.</text>
</comment>
<dbReference type="Pfam" id="PF14384">
    <property type="entry name" value="BrnA_antitoxin"/>
    <property type="match status" value="1"/>
</dbReference>
<sequence>MTKRKPPDISQEAWDAVDSPPLTDEMLRSLRPIAETDPDLVAAYRRYRGQQKAPTKQMVTLRLDPDVVEAFRATGTGWQRRMNDALRKAAGL</sequence>